<dbReference type="Proteomes" id="UP000232323">
    <property type="component" value="Unassembled WGS sequence"/>
</dbReference>
<dbReference type="InterPro" id="IPR035940">
    <property type="entry name" value="CAP_sf"/>
</dbReference>
<keyword evidence="2" id="KW-0732">Signal</keyword>
<accession>A0A250WY34</accession>
<feature type="compositionally biased region" description="Basic residues" evidence="1">
    <location>
        <begin position="139"/>
        <end position="159"/>
    </location>
</feature>
<evidence type="ECO:0000313" key="4">
    <source>
        <dbReference type="Proteomes" id="UP000232323"/>
    </source>
</evidence>
<feature type="compositionally biased region" description="Pro residues" evidence="1">
    <location>
        <begin position="177"/>
        <end position="198"/>
    </location>
</feature>
<feature type="chain" id="PRO_5013236354" description="SCP domain-containing protein" evidence="2">
    <location>
        <begin position="31"/>
        <end position="380"/>
    </location>
</feature>
<feature type="signal peptide" evidence="2">
    <location>
        <begin position="1"/>
        <end position="30"/>
    </location>
</feature>
<feature type="region of interest" description="Disordered" evidence="1">
    <location>
        <begin position="136"/>
        <end position="203"/>
    </location>
</feature>
<protein>
    <recommendedName>
        <fullName evidence="5">SCP domain-containing protein</fullName>
    </recommendedName>
</protein>
<dbReference type="AlphaFoldDB" id="A0A250WY34"/>
<dbReference type="EMBL" id="BEGY01000013">
    <property type="protein sequence ID" value="GAX75753.1"/>
    <property type="molecule type" value="Genomic_DNA"/>
</dbReference>
<evidence type="ECO:0000313" key="3">
    <source>
        <dbReference type="EMBL" id="GAX75753.1"/>
    </source>
</evidence>
<evidence type="ECO:0000256" key="1">
    <source>
        <dbReference type="SAM" id="MobiDB-lite"/>
    </source>
</evidence>
<sequence>MWSKCPTCNQSWHAVVRLLVLLLFLISVHASSSDSRESVVHLWRNGHFEVPTLQASIPLETSALTARSGSSIEEETGQSIGREFGQPSSSSTALRLQRGLLASTSSAPLQSSKLPVASQLSTQSISLTFLKPPSVSNAARHRKMHPPHRSPPPTRRHDRHEKTPSPNIEHYINPAVIPSPPFPQLYPRPSSQNPPLPSPTTMTNPLNQMLYDAILQYRGKNGLGSIPMSSTMQSVAVAHVIDLIYAPPIDPFGPYCNAHSWYSGTYACCFDESNYTTAPCMWYKPPELTCYQGNGYEILSQGMGSLSSSEVVTAALQSWEESSVHNAVILNQAPWNNLPWLALGCTIGTVPYPKPTSTSGFWVASCWFGFEEENSFSNCR</sequence>
<keyword evidence="4" id="KW-1185">Reference proteome</keyword>
<dbReference type="Gene3D" id="3.40.33.10">
    <property type="entry name" value="CAP"/>
    <property type="match status" value="1"/>
</dbReference>
<evidence type="ECO:0008006" key="5">
    <source>
        <dbReference type="Google" id="ProtNLM"/>
    </source>
</evidence>
<organism evidence="3 4">
    <name type="scientific">Chlamydomonas eustigma</name>
    <dbReference type="NCBI Taxonomy" id="1157962"/>
    <lineage>
        <taxon>Eukaryota</taxon>
        <taxon>Viridiplantae</taxon>
        <taxon>Chlorophyta</taxon>
        <taxon>core chlorophytes</taxon>
        <taxon>Chlorophyceae</taxon>
        <taxon>CS clade</taxon>
        <taxon>Chlamydomonadales</taxon>
        <taxon>Chlamydomonadaceae</taxon>
        <taxon>Chlamydomonas</taxon>
    </lineage>
</organism>
<dbReference type="OrthoDB" id="10585510at2759"/>
<gene>
    <name evidence="3" type="ORF">CEUSTIGMA_g3196.t1</name>
</gene>
<name>A0A250WY34_9CHLO</name>
<comment type="caution">
    <text evidence="3">The sequence shown here is derived from an EMBL/GenBank/DDBJ whole genome shotgun (WGS) entry which is preliminary data.</text>
</comment>
<evidence type="ECO:0000256" key="2">
    <source>
        <dbReference type="SAM" id="SignalP"/>
    </source>
</evidence>
<proteinExistence type="predicted"/>
<feature type="region of interest" description="Disordered" evidence="1">
    <location>
        <begin position="66"/>
        <end position="92"/>
    </location>
</feature>
<reference evidence="3 4" key="1">
    <citation type="submission" date="2017-08" db="EMBL/GenBank/DDBJ databases">
        <title>Acidophilic green algal genome provides insights into adaptation to an acidic environment.</title>
        <authorList>
            <person name="Hirooka S."/>
            <person name="Hirose Y."/>
            <person name="Kanesaki Y."/>
            <person name="Higuchi S."/>
            <person name="Fujiwara T."/>
            <person name="Onuma R."/>
            <person name="Era A."/>
            <person name="Ohbayashi R."/>
            <person name="Uzuka A."/>
            <person name="Nozaki H."/>
            <person name="Yoshikawa H."/>
            <person name="Miyagishima S.Y."/>
        </authorList>
    </citation>
    <scope>NUCLEOTIDE SEQUENCE [LARGE SCALE GENOMIC DNA]</scope>
    <source>
        <strain evidence="3 4">NIES-2499</strain>
    </source>
</reference>